<organism evidence="1 2">
    <name type="scientific">Verticillium longisporum</name>
    <name type="common">Verticillium dahliae var. longisporum</name>
    <dbReference type="NCBI Taxonomy" id="100787"/>
    <lineage>
        <taxon>Eukaryota</taxon>
        <taxon>Fungi</taxon>
        <taxon>Dikarya</taxon>
        <taxon>Ascomycota</taxon>
        <taxon>Pezizomycotina</taxon>
        <taxon>Sordariomycetes</taxon>
        <taxon>Hypocreomycetidae</taxon>
        <taxon>Glomerellales</taxon>
        <taxon>Plectosphaerellaceae</taxon>
        <taxon>Verticillium</taxon>
    </lineage>
</organism>
<proteinExistence type="predicted"/>
<sequence length="19" mass="2198">MCSLLRTMQSTSKSRPRQS</sequence>
<name>A0A0G4KJU1_VERLO</name>
<accession>A0A0G4KJU1</accession>
<dbReference type="AlphaFoldDB" id="A0A0G4KJU1"/>
<gene>
    <name evidence="1" type="ORF">BN1723_020910</name>
</gene>
<reference evidence="2" key="1">
    <citation type="submission" date="2015-05" db="EMBL/GenBank/DDBJ databases">
        <authorList>
            <person name="Fogelqvist Johan"/>
        </authorList>
    </citation>
    <scope>NUCLEOTIDE SEQUENCE [LARGE SCALE GENOMIC DNA]</scope>
</reference>
<protein>
    <submittedName>
        <fullName evidence="1">Uncharacterized protein</fullName>
    </submittedName>
</protein>
<evidence type="ECO:0000313" key="2">
    <source>
        <dbReference type="Proteomes" id="UP000045706"/>
    </source>
</evidence>
<dbReference type="Proteomes" id="UP000045706">
    <property type="component" value="Unassembled WGS sequence"/>
</dbReference>
<evidence type="ECO:0000313" key="1">
    <source>
        <dbReference type="EMBL" id="CRK04856.1"/>
    </source>
</evidence>
<dbReference type="EMBL" id="CVQI01001031">
    <property type="protein sequence ID" value="CRK04856.1"/>
    <property type="molecule type" value="Genomic_DNA"/>
</dbReference>